<evidence type="ECO:0000256" key="1">
    <source>
        <dbReference type="SAM" id="SignalP"/>
    </source>
</evidence>
<dbReference type="EMBL" id="LQRA01000035">
    <property type="protein sequence ID" value="KZE82482.1"/>
    <property type="molecule type" value="Genomic_DNA"/>
</dbReference>
<name>A0A165RIS5_9BACL</name>
<evidence type="ECO:0008006" key="4">
    <source>
        <dbReference type="Google" id="ProtNLM"/>
    </source>
</evidence>
<feature type="signal peptide" evidence="1">
    <location>
        <begin position="1"/>
        <end position="18"/>
    </location>
</feature>
<dbReference type="Proteomes" id="UP000076563">
    <property type="component" value="Unassembled WGS sequence"/>
</dbReference>
<dbReference type="AlphaFoldDB" id="A0A165RIS5"/>
<feature type="chain" id="PRO_5039661252" description="Lipoprotein" evidence="1">
    <location>
        <begin position="19"/>
        <end position="123"/>
    </location>
</feature>
<comment type="caution">
    <text evidence="2">The sequence shown here is derived from an EMBL/GenBank/DDBJ whole genome shotgun (WGS) entry which is preliminary data.</text>
</comment>
<sequence length="123" mass="14021">MRKAFVLLFLLLLLQGCAREDQKNLVFTGESEHWTGKFEVYRIGDKAEERLTLQYKPDERLTVPIDFSYSFSGGNSSTKGYNIKNNKIIARSVSSIAPLQKSEEIPIHVEWAGKKDDVLLKSK</sequence>
<proteinExistence type="predicted"/>
<evidence type="ECO:0000313" key="2">
    <source>
        <dbReference type="EMBL" id="KZE82482.1"/>
    </source>
</evidence>
<reference evidence="3" key="1">
    <citation type="submission" date="2016-01" db="EMBL/GenBank/DDBJ databases">
        <title>Draft genome of Chromobacterium sp. F49.</title>
        <authorList>
            <person name="Hong K.W."/>
        </authorList>
    </citation>
    <scope>NUCLEOTIDE SEQUENCE [LARGE SCALE GENOMIC DNA]</scope>
    <source>
        <strain evidence="3">M63</strain>
    </source>
</reference>
<keyword evidence="3" id="KW-1185">Reference proteome</keyword>
<evidence type="ECO:0000313" key="3">
    <source>
        <dbReference type="Proteomes" id="UP000076563"/>
    </source>
</evidence>
<gene>
    <name evidence="2" type="ORF">AV654_08235</name>
</gene>
<organism evidence="2 3">
    <name type="scientific">Paenibacillus elgii</name>
    <dbReference type="NCBI Taxonomy" id="189691"/>
    <lineage>
        <taxon>Bacteria</taxon>
        <taxon>Bacillati</taxon>
        <taxon>Bacillota</taxon>
        <taxon>Bacilli</taxon>
        <taxon>Bacillales</taxon>
        <taxon>Paenibacillaceae</taxon>
        <taxon>Paenibacillus</taxon>
    </lineage>
</organism>
<keyword evidence="1" id="KW-0732">Signal</keyword>
<accession>A0A165RIS5</accession>
<dbReference type="RefSeq" id="WP_063178262.1">
    <property type="nucleotide sequence ID" value="NZ_LQRA01000035.1"/>
</dbReference>
<dbReference type="OrthoDB" id="2884500at2"/>
<dbReference type="PROSITE" id="PS51257">
    <property type="entry name" value="PROKAR_LIPOPROTEIN"/>
    <property type="match status" value="1"/>
</dbReference>
<dbReference type="STRING" id="1007103.GCA_000213315_04691"/>
<protein>
    <recommendedName>
        <fullName evidence="4">Lipoprotein</fullName>
    </recommendedName>
</protein>